<gene>
    <name evidence="5" type="ORF">SKAU_G00087180</name>
</gene>
<evidence type="ECO:0000256" key="2">
    <source>
        <dbReference type="ARBA" id="ARBA00022737"/>
    </source>
</evidence>
<dbReference type="CDD" id="cd00070">
    <property type="entry name" value="GLECT"/>
    <property type="match status" value="2"/>
</dbReference>
<proteinExistence type="predicted"/>
<keyword evidence="1 3" id="KW-0430">Lectin</keyword>
<dbReference type="GO" id="GO:0030246">
    <property type="term" value="F:carbohydrate binding"/>
    <property type="evidence" value="ECO:0007669"/>
    <property type="project" value="UniProtKB-UniRule"/>
</dbReference>
<dbReference type="Pfam" id="PF00337">
    <property type="entry name" value="Gal-bind_lectin"/>
    <property type="match status" value="2"/>
</dbReference>
<keyword evidence="6" id="KW-1185">Reference proteome</keyword>
<dbReference type="PROSITE" id="PS51304">
    <property type="entry name" value="GALECTIN"/>
    <property type="match status" value="2"/>
</dbReference>
<dbReference type="InterPro" id="IPR001079">
    <property type="entry name" value="Galectin_CRD"/>
</dbReference>
<sequence length="231" mass="26248">MVVFNTFKNGQFEEPEKVQEMPFTTGERFELVFIITSEGYQVNVNDHEFYMFKHRISVEQVMALAVCGDVLIESIIISGGSTDGEKGGGTGYNKGILPSMPYSSMIPGGMTEKKALFIRGKVLPEARRFEVNLRVSSSGNVAFHFNPRMNEASVVRNSLLGGNWGLEERHIDFNPFKKGQYFEIMMCCGKQKFEVFVNGKHLCDFVHRVKPFTLIDKLDITQDVQLFYVIF</sequence>
<reference evidence="5" key="1">
    <citation type="journal article" date="2023" name="Science">
        <title>Genome structures resolve the early diversification of teleost fishes.</title>
        <authorList>
            <person name="Parey E."/>
            <person name="Louis A."/>
            <person name="Montfort J."/>
            <person name="Bouchez O."/>
            <person name="Roques C."/>
            <person name="Iampietro C."/>
            <person name="Lluch J."/>
            <person name="Castinel A."/>
            <person name="Donnadieu C."/>
            <person name="Desvignes T."/>
            <person name="Floi Bucao C."/>
            <person name="Jouanno E."/>
            <person name="Wen M."/>
            <person name="Mejri S."/>
            <person name="Dirks R."/>
            <person name="Jansen H."/>
            <person name="Henkel C."/>
            <person name="Chen W.J."/>
            <person name="Zahm M."/>
            <person name="Cabau C."/>
            <person name="Klopp C."/>
            <person name="Thompson A.W."/>
            <person name="Robinson-Rechavi M."/>
            <person name="Braasch I."/>
            <person name="Lecointre G."/>
            <person name="Bobe J."/>
            <person name="Postlethwait J.H."/>
            <person name="Berthelot C."/>
            <person name="Roest Crollius H."/>
            <person name="Guiguen Y."/>
        </authorList>
    </citation>
    <scope>NUCLEOTIDE SEQUENCE</scope>
    <source>
        <strain evidence="5">WJC10195</strain>
    </source>
</reference>
<dbReference type="PANTHER" id="PTHR11346">
    <property type="entry name" value="GALECTIN"/>
    <property type="match status" value="1"/>
</dbReference>
<evidence type="ECO:0000256" key="3">
    <source>
        <dbReference type="RuleBase" id="RU102079"/>
    </source>
</evidence>
<feature type="domain" description="Galectin" evidence="4">
    <location>
        <begin position="102"/>
        <end position="231"/>
    </location>
</feature>
<dbReference type="InterPro" id="IPR044156">
    <property type="entry name" value="Galectin-like"/>
</dbReference>
<dbReference type="InterPro" id="IPR013320">
    <property type="entry name" value="ConA-like_dom_sf"/>
</dbReference>
<dbReference type="EMBL" id="JAINUF010000003">
    <property type="protein sequence ID" value="KAJ8368690.1"/>
    <property type="molecule type" value="Genomic_DNA"/>
</dbReference>
<dbReference type="SUPFAM" id="SSF49899">
    <property type="entry name" value="Concanavalin A-like lectins/glucanases"/>
    <property type="match status" value="2"/>
</dbReference>
<evidence type="ECO:0000313" key="6">
    <source>
        <dbReference type="Proteomes" id="UP001152622"/>
    </source>
</evidence>
<protein>
    <recommendedName>
        <fullName evidence="3">Galectin</fullName>
    </recommendedName>
</protein>
<dbReference type="FunFam" id="2.60.120.200:FF:000124">
    <property type="entry name" value="Galectin-4"/>
    <property type="match status" value="1"/>
</dbReference>
<evidence type="ECO:0000259" key="4">
    <source>
        <dbReference type="PROSITE" id="PS51304"/>
    </source>
</evidence>
<evidence type="ECO:0000256" key="1">
    <source>
        <dbReference type="ARBA" id="ARBA00022734"/>
    </source>
</evidence>
<dbReference type="SMART" id="SM00908">
    <property type="entry name" value="Gal-bind_lectin"/>
    <property type="match status" value="2"/>
</dbReference>
<keyword evidence="2" id="KW-0677">Repeat</keyword>
<feature type="domain" description="Galectin" evidence="4">
    <location>
        <begin position="1"/>
        <end position="78"/>
    </location>
</feature>
<dbReference type="OrthoDB" id="6251307at2759"/>
<dbReference type="PANTHER" id="PTHR11346:SF32">
    <property type="entry name" value="GALECTIN-4"/>
    <property type="match status" value="1"/>
</dbReference>
<name>A0A9Q1FW00_SYNKA</name>
<evidence type="ECO:0000313" key="5">
    <source>
        <dbReference type="EMBL" id="KAJ8368690.1"/>
    </source>
</evidence>
<accession>A0A9Q1FW00</accession>
<dbReference type="Proteomes" id="UP001152622">
    <property type="component" value="Chromosome 3"/>
</dbReference>
<dbReference type="SMART" id="SM00276">
    <property type="entry name" value="GLECT"/>
    <property type="match status" value="1"/>
</dbReference>
<organism evidence="5 6">
    <name type="scientific">Synaphobranchus kaupii</name>
    <name type="common">Kaup's arrowtooth eel</name>
    <dbReference type="NCBI Taxonomy" id="118154"/>
    <lineage>
        <taxon>Eukaryota</taxon>
        <taxon>Metazoa</taxon>
        <taxon>Chordata</taxon>
        <taxon>Craniata</taxon>
        <taxon>Vertebrata</taxon>
        <taxon>Euteleostomi</taxon>
        <taxon>Actinopterygii</taxon>
        <taxon>Neopterygii</taxon>
        <taxon>Teleostei</taxon>
        <taxon>Anguilliformes</taxon>
        <taxon>Synaphobranchidae</taxon>
        <taxon>Synaphobranchus</taxon>
    </lineage>
</organism>
<dbReference type="AlphaFoldDB" id="A0A9Q1FW00"/>
<comment type="caution">
    <text evidence="5">The sequence shown here is derived from an EMBL/GenBank/DDBJ whole genome shotgun (WGS) entry which is preliminary data.</text>
</comment>
<dbReference type="Gene3D" id="2.60.120.200">
    <property type="match status" value="2"/>
</dbReference>